<dbReference type="PROSITE" id="PS50082">
    <property type="entry name" value="WD_REPEATS_2"/>
    <property type="match status" value="1"/>
</dbReference>
<dbReference type="EMBL" id="MCOG01000292">
    <property type="protein sequence ID" value="ORY20361.1"/>
    <property type="molecule type" value="Genomic_DNA"/>
</dbReference>
<keyword evidence="5" id="KW-1185">Reference proteome</keyword>
<dbReference type="PANTHER" id="PTHR14205:SF15">
    <property type="entry name" value="EARP AND GARP COMPLEX-INTERACTING PROTEIN 1"/>
    <property type="match status" value="1"/>
</dbReference>
<dbReference type="AlphaFoldDB" id="A0A1Y2ACW2"/>
<dbReference type="Gene3D" id="2.130.10.10">
    <property type="entry name" value="YVTN repeat-like/Quinoprotein amine dehydrogenase"/>
    <property type="match status" value="1"/>
</dbReference>
<evidence type="ECO:0000313" key="5">
    <source>
        <dbReference type="Proteomes" id="UP000193920"/>
    </source>
</evidence>
<comment type="similarity">
    <text evidence="1">Belongs to the WD repeat EIPR1 family.</text>
</comment>
<evidence type="ECO:0000256" key="3">
    <source>
        <dbReference type="SAM" id="MobiDB-lite"/>
    </source>
</evidence>
<feature type="compositionally biased region" description="Low complexity" evidence="3">
    <location>
        <begin position="103"/>
        <end position="114"/>
    </location>
</feature>
<comment type="caution">
    <text evidence="4">The sequence shown here is derived from an EMBL/GenBank/DDBJ whole genome shotgun (WGS) entry which is preliminary data.</text>
</comment>
<dbReference type="OrthoDB" id="361494at2759"/>
<dbReference type="InterPro" id="IPR040323">
    <property type="entry name" value="EIPR1"/>
</dbReference>
<keyword evidence="2" id="KW-0853">WD repeat</keyword>
<name>A0A1Y2ACW2_9FUNG</name>
<evidence type="ECO:0000256" key="2">
    <source>
        <dbReference type="PROSITE-ProRule" id="PRU00221"/>
    </source>
</evidence>
<accession>A0A1Y2ACW2</accession>
<sequence length="1059" mass="122140">MITNDIKNTIGNLSSWRKSLTYNNKINPEYYIDTYKINIEKESEDNWPTSIGTNGDYIAYTSALKKNNFIIYKDNAKSKFEKSNVNDIDNDTDSENENEKVMNNLNDNNSTDSTENINQYKVVHKNSYNYPIYDVSWEKNFIVLGSENGKVNMIKISSDSLENSEGTIIPEEEFMCEMQSSNTKVMPSLPNQFIFSQRIHSVDLNPTPINENVLPTHFIATERNLIHMWNIERQFYVNQEPTELDTIFNAKFCPHQSNSSLIAAAGSNGKLHIYDSTKFGKNSVIWKCSSSKKNIEITDISWNPFVPYWIAVSRSDAVVNVWDLRYNKGHVGQINGHYHSIKSIAWSNTHSEILATGSLDRSFNTWNFKKGTYFTLENKKNINSLYEEYNYNISTSENLLNLQEYKQLKMLNAKLITTYTEDYGGGIINVISSKSKPDVFYTLTNDGEIFSHTLKDNLFEKTINYKYDSLRSMERKVELNNYTRNIGKAYKNIISLSKLQKEENILADLIDICTPYPEIKAENWHFPPLQNLNDNMDNHCNQEYIKQFKEDLEKYSTKLPPGYASSDEKWFGGITDKLKDDLNIVKLRINTLSSIKSNKWEFILENEEKLLDIMEKDPLFMEVDEIKQMISCIIIHNHLAALKIGLKINKIFDSQEDRNYSDLTSINHILLFPTVYDIDMNMITYIPELESTMSSNSVDTTTLFDPSTHIYSKNKLLDDFIKDENSINKIPAHAYHSLTGLLQDSSLIIPLLELEIKVDEIVYDKSLSKEEIDSHIIDVVSKEYVITEIPVNENISNTTASRILTSAHQKCSISVITNRLYLDALLRNSKFEEYFYTSMDLFMQYFQLDFSRTITSTIDRVALVSVKKYIDQIYQKIASDITDIINDIQQIQSFDANSFNQLFEKLTSNILIVADLISLLNKIGVVCANGIEIIPLLDDKSGLFFNFTQKFLIELIEQLSSNLYSFIATFKIVSEKINFGKSTDELKNQIIEKIVISDNEIRKKPLYDYFKIQAANKNDNLDENSNQEQEKFSLTIDTIDCIISDLNNFDNLDVDLNNL</sequence>
<dbReference type="InterPro" id="IPR015943">
    <property type="entry name" value="WD40/YVTN_repeat-like_dom_sf"/>
</dbReference>
<organism evidence="4 5">
    <name type="scientific">Neocallimastix californiae</name>
    <dbReference type="NCBI Taxonomy" id="1754190"/>
    <lineage>
        <taxon>Eukaryota</taxon>
        <taxon>Fungi</taxon>
        <taxon>Fungi incertae sedis</taxon>
        <taxon>Chytridiomycota</taxon>
        <taxon>Chytridiomycota incertae sedis</taxon>
        <taxon>Neocallimastigomycetes</taxon>
        <taxon>Neocallimastigales</taxon>
        <taxon>Neocallimastigaceae</taxon>
        <taxon>Neocallimastix</taxon>
    </lineage>
</organism>
<dbReference type="PROSITE" id="PS50294">
    <property type="entry name" value="WD_REPEATS_REGION"/>
    <property type="match status" value="1"/>
</dbReference>
<evidence type="ECO:0000313" key="4">
    <source>
        <dbReference type="EMBL" id="ORY20361.1"/>
    </source>
</evidence>
<dbReference type="GO" id="GO:0016567">
    <property type="term" value="P:protein ubiquitination"/>
    <property type="evidence" value="ECO:0007669"/>
    <property type="project" value="TreeGrafter"/>
</dbReference>
<feature type="repeat" description="WD" evidence="2">
    <location>
        <begin position="334"/>
        <end position="376"/>
    </location>
</feature>
<dbReference type="InterPro" id="IPR001680">
    <property type="entry name" value="WD40_rpt"/>
</dbReference>
<dbReference type="STRING" id="1754190.A0A1Y2ACW2"/>
<dbReference type="PANTHER" id="PTHR14205">
    <property type="entry name" value="WD-REPEAT PROTEIN"/>
    <property type="match status" value="1"/>
</dbReference>
<proteinExistence type="inferred from homology"/>
<protein>
    <submittedName>
        <fullName evidence="4">WD40 repeat-like protein</fullName>
    </submittedName>
</protein>
<gene>
    <name evidence="4" type="ORF">LY90DRAFT_676809</name>
</gene>
<dbReference type="SMART" id="SM00320">
    <property type="entry name" value="WD40"/>
    <property type="match status" value="4"/>
</dbReference>
<dbReference type="Proteomes" id="UP000193920">
    <property type="component" value="Unassembled WGS sequence"/>
</dbReference>
<feature type="region of interest" description="Disordered" evidence="3">
    <location>
        <begin position="86"/>
        <end position="114"/>
    </location>
</feature>
<reference evidence="4 5" key="1">
    <citation type="submission" date="2016-08" db="EMBL/GenBank/DDBJ databases">
        <title>A Parts List for Fungal Cellulosomes Revealed by Comparative Genomics.</title>
        <authorList>
            <consortium name="DOE Joint Genome Institute"/>
            <person name="Haitjema C.H."/>
            <person name="Gilmore S.P."/>
            <person name="Henske J.K."/>
            <person name="Solomon K.V."/>
            <person name="De Groot R."/>
            <person name="Kuo A."/>
            <person name="Mondo S.J."/>
            <person name="Salamov A.A."/>
            <person name="Labutti K."/>
            <person name="Zhao Z."/>
            <person name="Chiniquy J."/>
            <person name="Barry K."/>
            <person name="Brewer H.M."/>
            <person name="Purvine S.O."/>
            <person name="Wright A.T."/>
            <person name="Boxma B."/>
            <person name="Van Alen T."/>
            <person name="Hackstein J.H."/>
            <person name="Baker S.E."/>
            <person name="Grigoriev I.V."/>
            <person name="O'Malley M.A."/>
        </authorList>
    </citation>
    <scope>NUCLEOTIDE SEQUENCE [LARGE SCALE GENOMIC DNA]</scope>
    <source>
        <strain evidence="4 5">G1</strain>
    </source>
</reference>
<dbReference type="InterPro" id="IPR036322">
    <property type="entry name" value="WD40_repeat_dom_sf"/>
</dbReference>
<dbReference type="SUPFAM" id="SSF50978">
    <property type="entry name" value="WD40 repeat-like"/>
    <property type="match status" value="1"/>
</dbReference>
<evidence type="ECO:0000256" key="1">
    <source>
        <dbReference type="ARBA" id="ARBA00005672"/>
    </source>
</evidence>